<evidence type="ECO:0000313" key="1">
    <source>
        <dbReference type="EMBL" id="AAX30254.1"/>
    </source>
</evidence>
<protein>
    <submittedName>
        <fullName evidence="1">SJCHGC02445 protein</fullName>
    </submittedName>
</protein>
<proteinExistence type="evidence at transcript level"/>
<dbReference type="AlphaFoldDB" id="Q5BT81"/>
<name>Q5BT81_SCHJA</name>
<dbReference type="PANTHER" id="PTHR19248">
    <property type="entry name" value="ATP-BINDING TRANSPORT PROTEIN-RELATED"/>
    <property type="match status" value="1"/>
</dbReference>
<reference evidence="1" key="1">
    <citation type="submission" date="2005-01" db="EMBL/GenBank/DDBJ databases">
        <authorList>
            <person name="Han Z."/>
        </authorList>
    </citation>
    <scope>NUCLEOTIDE SEQUENCE</scope>
</reference>
<reference evidence="1" key="2">
    <citation type="journal article" date="2006" name="PLoS Pathog.">
        <title>New perspectives on host-parasite interplay by comparative transcriptomic and proteomic analyses of Schistosoma japonicum.</title>
        <authorList>
            <person name="Liu F."/>
            <person name="Lu J."/>
            <person name="Hu W."/>
            <person name="Wang S.Y."/>
            <person name="Cui S.J."/>
            <person name="Chi M."/>
            <person name="Yan Q."/>
            <person name="Wang X.R."/>
            <person name="Song H.D."/>
            <person name="Xu X.N."/>
            <person name="Wang J.J."/>
            <person name="Zhang X.L."/>
            <person name="Zhang X."/>
            <person name="Wang Z.Q."/>
            <person name="Xue C.L."/>
            <person name="Brindley P.J."/>
            <person name="McManus D.P."/>
            <person name="Yang P.Y."/>
            <person name="Feng Z."/>
            <person name="Chen Z."/>
            <person name="Han Z.G."/>
        </authorList>
    </citation>
    <scope>NUCLEOTIDE SEQUENCE</scope>
</reference>
<dbReference type="EMBL" id="AY915033">
    <property type="protein sequence ID" value="AAX30254.1"/>
    <property type="molecule type" value="mRNA"/>
</dbReference>
<accession>Q5BT81</accession>
<sequence length="76" mass="8500">MATYLADRVVVFDGQPGVKGAATPPQNLVTGRNKFLQSLDITFWRDPTNARPRINKLNSVKDVDQKKSGNYFFLGD</sequence>
<dbReference type="InterPro" id="IPR013283">
    <property type="entry name" value="RLI1"/>
</dbReference>
<organism evidence="1">
    <name type="scientific">Schistosoma japonicum</name>
    <name type="common">Blood fluke</name>
    <dbReference type="NCBI Taxonomy" id="6182"/>
    <lineage>
        <taxon>Eukaryota</taxon>
        <taxon>Metazoa</taxon>
        <taxon>Spiralia</taxon>
        <taxon>Lophotrochozoa</taxon>
        <taxon>Platyhelminthes</taxon>
        <taxon>Trematoda</taxon>
        <taxon>Digenea</taxon>
        <taxon>Strigeidida</taxon>
        <taxon>Schistosomatoidea</taxon>
        <taxon>Schistosomatidae</taxon>
        <taxon>Schistosoma</taxon>
    </lineage>
</organism>